<protein>
    <submittedName>
        <fullName evidence="3">DNA-binding protein</fullName>
    </submittedName>
</protein>
<evidence type="ECO:0000256" key="1">
    <source>
        <dbReference type="SAM" id="MobiDB-lite"/>
    </source>
</evidence>
<feature type="compositionally biased region" description="Polar residues" evidence="1">
    <location>
        <begin position="195"/>
        <end position="208"/>
    </location>
</feature>
<keyword evidence="2" id="KW-1185">Reference proteome</keyword>
<sequence>MVRSIESRAEGKKDAPKAEIPKRVNSTTSKTVQQTTEKASNSARSEKQPEVPEKTNSTTQMTLPTTPEVTKAKEADNSFDSPDMNKLRPKDPLTPDSSSHDYENGVVHVLPPSGGALKRFPYKEGTHNLSNFTLIVKSITEEEWEKSKEAKLKNKLRKLFTGEKEMDDSKIVINQRPQREEAAGPQSEESKKENSANNSLNSPDNASPKNKKNIRKNNDKSPALQMQSTPGKSMATKKPIKFAKPYYFEVVTVPRNERMEAAVSAESLKEFISKIRSRVVILPSNNITDQKLQGLLAGKQTWCHNDHPCTVVPTHSSEALTDFLLQNGNQFSTNHLSFTVPVENQKATPSGYKFVKVPLD</sequence>
<feature type="compositionally biased region" description="Basic and acidic residues" evidence="1">
    <location>
        <begin position="83"/>
        <end position="103"/>
    </location>
</feature>
<feature type="region of interest" description="Disordered" evidence="1">
    <location>
        <begin position="168"/>
        <end position="236"/>
    </location>
</feature>
<proteinExistence type="predicted"/>
<feature type="region of interest" description="Disordered" evidence="1">
    <location>
        <begin position="1"/>
        <end position="107"/>
    </location>
</feature>
<dbReference type="Proteomes" id="UP000095282">
    <property type="component" value="Unplaced"/>
</dbReference>
<feature type="compositionally biased region" description="Basic and acidic residues" evidence="1">
    <location>
        <begin position="177"/>
        <end position="194"/>
    </location>
</feature>
<feature type="compositionally biased region" description="Polar residues" evidence="1">
    <location>
        <begin position="24"/>
        <end position="43"/>
    </location>
</feature>
<dbReference type="eggNOG" id="KOG3592">
    <property type="taxonomic scope" value="Eukaryota"/>
</dbReference>
<evidence type="ECO:0000313" key="3">
    <source>
        <dbReference type="WBParaSite" id="Csp11.Scaffold630.g19012.t1"/>
    </source>
</evidence>
<feature type="compositionally biased region" description="Basic and acidic residues" evidence="1">
    <location>
        <begin position="44"/>
        <end position="53"/>
    </location>
</feature>
<accession>A0A1I7USW3</accession>
<organism evidence="2 3">
    <name type="scientific">Caenorhabditis tropicalis</name>
    <dbReference type="NCBI Taxonomy" id="1561998"/>
    <lineage>
        <taxon>Eukaryota</taxon>
        <taxon>Metazoa</taxon>
        <taxon>Ecdysozoa</taxon>
        <taxon>Nematoda</taxon>
        <taxon>Chromadorea</taxon>
        <taxon>Rhabditida</taxon>
        <taxon>Rhabditina</taxon>
        <taxon>Rhabditomorpha</taxon>
        <taxon>Rhabditoidea</taxon>
        <taxon>Rhabditidae</taxon>
        <taxon>Peloderinae</taxon>
        <taxon>Caenorhabditis</taxon>
    </lineage>
</organism>
<dbReference type="AlphaFoldDB" id="A0A1I7USW3"/>
<dbReference type="WBParaSite" id="Csp11.Scaffold630.g19012.t1">
    <property type="protein sequence ID" value="Csp11.Scaffold630.g19012.t1"/>
    <property type="gene ID" value="Csp11.Scaffold630.g19012"/>
</dbReference>
<name>A0A1I7USW3_9PELO</name>
<feature type="compositionally biased region" description="Basic and acidic residues" evidence="1">
    <location>
        <begin position="1"/>
        <end position="22"/>
    </location>
</feature>
<reference evidence="3" key="1">
    <citation type="submission" date="2016-11" db="UniProtKB">
        <authorList>
            <consortium name="WormBaseParasite"/>
        </authorList>
    </citation>
    <scope>IDENTIFICATION</scope>
</reference>
<feature type="compositionally biased region" description="Polar residues" evidence="1">
    <location>
        <begin position="54"/>
        <end position="68"/>
    </location>
</feature>
<dbReference type="STRING" id="1561998.A0A1I7USW3"/>
<evidence type="ECO:0000313" key="2">
    <source>
        <dbReference type="Proteomes" id="UP000095282"/>
    </source>
</evidence>